<dbReference type="GO" id="GO:0004659">
    <property type="term" value="F:prenyltransferase activity"/>
    <property type="evidence" value="ECO:0007669"/>
    <property type="project" value="InterPro"/>
</dbReference>
<evidence type="ECO:0008006" key="5">
    <source>
        <dbReference type="Google" id="ProtNLM"/>
    </source>
</evidence>
<evidence type="ECO:0000313" key="4">
    <source>
        <dbReference type="Proteomes" id="UP000289738"/>
    </source>
</evidence>
<keyword evidence="2" id="KW-0472">Membrane</keyword>
<dbReference type="AlphaFoldDB" id="A0A444YHA3"/>
<dbReference type="PANTHER" id="PTHR13929">
    <property type="entry name" value="1,4-DIHYDROXY-2-NAPHTHOATE OCTAPRENYLTRANSFERASE"/>
    <property type="match status" value="1"/>
</dbReference>
<evidence type="ECO:0000256" key="1">
    <source>
        <dbReference type="ARBA" id="ARBA00022679"/>
    </source>
</evidence>
<keyword evidence="1" id="KW-0808">Transferase</keyword>
<dbReference type="EMBL" id="SDMP01000016">
    <property type="protein sequence ID" value="RYR01322.1"/>
    <property type="molecule type" value="Genomic_DNA"/>
</dbReference>
<dbReference type="STRING" id="3818.A0A444YHA3"/>
<keyword evidence="2" id="KW-1133">Transmembrane helix</keyword>
<dbReference type="PANTHER" id="PTHR13929:SF0">
    <property type="entry name" value="UBIA PRENYLTRANSFERASE DOMAIN-CONTAINING PROTEIN 1"/>
    <property type="match status" value="1"/>
</dbReference>
<reference evidence="3 4" key="1">
    <citation type="submission" date="2019-01" db="EMBL/GenBank/DDBJ databases">
        <title>Sequencing of cultivated peanut Arachis hypogaea provides insights into genome evolution and oil improvement.</title>
        <authorList>
            <person name="Chen X."/>
        </authorList>
    </citation>
    <scope>NUCLEOTIDE SEQUENCE [LARGE SCALE GENOMIC DNA]</scope>
    <source>
        <strain evidence="4">cv. Fuhuasheng</strain>
        <tissue evidence="3">Leaves</tissue>
    </source>
</reference>
<protein>
    <recommendedName>
        <fullName evidence="5">Cytochrome b561 domain-containing protein</fullName>
    </recommendedName>
</protein>
<keyword evidence="2" id="KW-0812">Transmembrane</keyword>
<accession>A0A444YHA3</accession>
<name>A0A444YHA3_ARAHY</name>
<dbReference type="InterPro" id="IPR026046">
    <property type="entry name" value="UBIAD1"/>
</dbReference>
<dbReference type="GO" id="GO:0042372">
    <property type="term" value="P:phylloquinone biosynthetic process"/>
    <property type="evidence" value="ECO:0007669"/>
    <property type="project" value="TreeGrafter"/>
</dbReference>
<proteinExistence type="predicted"/>
<gene>
    <name evidence="3" type="ORF">Ahy_B06g080186</name>
</gene>
<comment type="caution">
    <text evidence="3">The sequence shown here is derived from an EMBL/GenBank/DDBJ whole genome shotgun (WGS) entry which is preliminary data.</text>
</comment>
<keyword evidence="4" id="KW-1185">Reference proteome</keyword>
<feature type="transmembrane region" description="Helical" evidence="2">
    <location>
        <begin position="55"/>
        <end position="75"/>
    </location>
</feature>
<evidence type="ECO:0000256" key="2">
    <source>
        <dbReference type="SAM" id="Phobius"/>
    </source>
</evidence>
<evidence type="ECO:0000313" key="3">
    <source>
        <dbReference type="EMBL" id="RYR01322.1"/>
    </source>
</evidence>
<feature type="transmembrane region" description="Helical" evidence="2">
    <location>
        <begin position="20"/>
        <end position="43"/>
    </location>
</feature>
<sequence>MEPEPPSQVRLGTARGAEVVKVAVMALYALLIAFGLCKALPLASIEKSNVFMAKYFCVRLHALFGAALACGLVAVRVV</sequence>
<dbReference type="Proteomes" id="UP000289738">
    <property type="component" value="Chromosome B06"/>
</dbReference>
<organism evidence="3 4">
    <name type="scientific">Arachis hypogaea</name>
    <name type="common">Peanut</name>
    <dbReference type="NCBI Taxonomy" id="3818"/>
    <lineage>
        <taxon>Eukaryota</taxon>
        <taxon>Viridiplantae</taxon>
        <taxon>Streptophyta</taxon>
        <taxon>Embryophyta</taxon>
        <taxon>Tracheophyta</taxon>
        <taxon>Spermatophyta</taxon>
        <taxon>Magnoliopsida</taxon>
        <taxon>eudicotyledons</taxon>
        <taxon>Gunneridae</taxon>
        <taxon>Pentapetalae</taxon>
        <taxon>rosids</taxon>
        <taxon>fabids</taxon>
        <taxon>Fabales</taxon>
        <taxon>Fabaceae</taxon>
        <taxon>Papilionoideae</taxon>
        <taxon>50 kb inversion clade</taxon>
        <taxon>dalbergioids sensu lato</taxon>
        <taxon>Dalbergieae</taxon>
        <taxon>Pterocarpus clade</taxon>
        <taxon>Arachis</taxon>
    </lineage>
</organism>